<protein>
    <recommendedName>
        <fullName evidence="5">Transport permease protein</fullName>
    </recommendedName>
</protein>
<feature type="transmembrane region" description="Helical" evidence="5">
    <location>
        <begin position="174"/>
        <end position="196"/>
    </location>
</feature>
<evidence type="ECO:0000313" key="7">
    <source>
        <dbReference type="EMBL" id="QEH37506.1"/>
    </source>
</evidence>
<dbReference type="InterPro" id="IPR047817">
    <property type="entry name" value="ABC2_TM_bact-type"/>
</dbReference>
<organism evidence="7 8">
    <name type="scientific">Aquisphaera giovannonii</name>
    <dbReference type="NCBI Taxonomy" id="406548"/>
    <lineage>
        <taxon>Bacteria</taxon>
        <taxon>Pseudomonadati</taxon>
        <taxon>Planctomycetota</taxon>
        <taxon>Planctomycetia</taxon>
        <taxon>Isosphaerales</taxon>
        <taxon>Isosphaeraceae</taxon>
        <taxon>Aquisphaera</taxon>
    </lineage>
</organism>
<dbReference type="InterPro" id="IPR052902">
    <property type="entry name" value="ABC-2_transporter"/>
</dbReference>
<keyword evidence="3 5" id="KW-1133">Transmembrane helix</keyword>
<dbReference type="EMBL" id="CP042997">
    <property type="protein sequence ID" value="QEH37506.1"/>
    <property type="molecule type" value="Genomic_DNA"/>
</dbReference>
<dbReference type="GO" id="GO:0043190">
    <property type="term" value="C:ATP-binding cassette (ABC) transporter complex"/>
    <property type="evidence" value="ECO:0007669"/>
    <property type="project" value="InterPro"/>
</dbReference>
<comment type="subcellular location">
    <subcellularLocation>
        <location evidence="5">Cell membrane</location>
        <topology evidence="5">Multi-pass membrane protein</topology>
    </subcellularLocation>
    <subcellularLocation>
        <location evidence="1">Membrane</location>
        <topology evidence="1">Multi-pass membrane protein</topology>
    </subcellularLocation>
</comment>
<feature type="transmembrane region" description="Helical" evidence="5">
    <location>
        <begin position="217"/>
        <end position="246"/>
    </location>
</feature>
<keyword evidence="8" id="KW-1185">Reference proteome</keyword>
<proteinExistence type="inferred from homology"/>
<dbReference type="PANTHER" id="PTHR43027">
    <property type="entry name" value="DOXORUBICIN RESISTANCE ABC TRANSPORTER PERMEASE PROTEIN DRRC-RELATED"/>
    <property type="match status" value="1"/>
</dbReference>
<reference evidence="7 8" key="1">
    <citation type="submission" date="2019-08" db="EMBL/GenBank/DDBJ databases">
        <title>Deep-cultivation of Planctomycetes and their phenomic and genomic characterization uncovers novel biology.</title>
        <authorList>
            <person name="Wiegand S."/>
            <person name="Jogler M."/>
            <person name="Boedeker C."/>
            <person name="Pinto D."/>
            <person name="Vollmers J."/>
            <person name="Rivas-Marin E."/>
            <person name="Kohn T."/>
            <person name="Peeters S.H."/>
            <person name="Heuer A."/>
            <person name="Rast P."/>
            <person name="Oberbeckmann S."/>
            <person name="Bunk B."/>
            <person name="Jeske O."/>
            <person name="Meyerdierks A."/>
            <person name="Storesund J.E."/>
            <person name="Kallscheuer N."/>
            <person name="Luecker S."/>
            <person name="Lage O.M."/>
            <person name="Pohl T."/>
            <person name="Merkel B.J."/>
            <person name="Hornburger P."/>
            <person name="Mueller R.-W."/>
            <person name="Bruemmer F."/>
            <person name="Labrenz M."/>
            <person name="Spormann A.M."/>
            <person name="Op den Camp H."/>
            <person name="Overmann J."/>
            <person name="Amann R."/>
            <person name="Jetten M.S.M."/>
            <person name="Mascher T."/>
            <person name="Medema M.H."/>
            <person name="Devos D.P."/>
            <person name="Kaster A.-K."/>
            <person name="Ovreas L."/>
            <person name="Rohde M."/>
            <person name="Galperin M.Y."/>
            <person name="Jogler C."/>
        </authorList>
    </citation>
    <scope>NUCLEOTIDE SEQUENCE [LARGE SCALE GENOMIC DNA]</scope>
    <source>
        <strain evidence="7 8">OJF2</strain>
    </source>
</reference>
<feature type="domain" description="ABC transmembrane type-2" evidence="6">
    <location>
        <begin position="135"/>
        <end position="367"/>
    </location>
</feature>
<sequence length="367" mass="39837">MLRNSPFFQLYLARLREFWRQPARIFWVYGFPLLLATVLGYAFQSRPPAPILVDLVDGPDAARIADAIRARDDGLAPTSGSPAEPASPVLAPVRVVLRPRAAADDRMDKGKSVLEVIPEGPSSWTFRYDPTRPESVSARQVVDDILERAAGRKDVGRARDIPVTEPGARYIDRLIPGLIGLNAMGGGLWGIGFFLVNLRIGKLLKCYLATPMPRHDFLGALLASRLTFLVPDVSALLLLGVLAFRMPVRGNLLVFFLVDVAGALAFAGIGLLVASRATTTETVSGLMNLVMLPMYLLSGVFFSTENFGEAAQPFLQALPLTQLVTALRLVLLDGAGLLDLGVLKALAILGAWAAGTFYVALRIFRWN</sequence>
<evidence type="ECO:0000256" key="5">
    <source>
        <dbReference type="RuleBase" id="RU361157"/>
    </source>
</evidence>
<evidence type="ECO:0000256" key="3">
    <source>
        <dbReference type="ARBA" id="ARBA00022989"/>
    </source>
</evidence>
<accession>A0A5B9WAE3</accession>
<dbReference type="PRINTS" id="PR00164">
    <property type="entry name" value="ABC2TRNSPORT"/>
</dbReference>
<dbReference type="AlphaFoldDB" id="A0A5B9WAE3"/>
<feature type="transmembrane region" description="Helical" evidence="5">
    <location>
        <begin position="25"/>
        <end position="43"/>
    </location>
</feature>
<dbReference type="Pfam" id="PF01061">
    <property type="entry name" value="ABC2_membrane"/>
    <property type="match status" value="1"/>
</dbReference>
<dbReference type="InterPro" id="IPR013525">
    <property type="entry name" value="ABC2_TM"/>
</dbReference>
<keyword evidence="4 5" id="KW-0472">Membrane</keyword>
<evidence type="ECO:0000313" key="8">
    <source>
        <dbReference type="Proteomes" id="UP000324233"/>
    </source>
</evidence>
<keyword evidence="2 5" id="KW-0812">Transmembrane</keyword>
<evidence type="ECO:0000256" key="2">
    <source>
        <dbReference type="ARBA" id="ARBA00022692"/>
    </source>
</evidence>
<keyword evidence="5" id="KW-1003">Cell membrane</keyword>
<dbReference type="OrthoDB" id="9788252at2"/>
<gene>
    <name evidence="7" type="ORF">OJF2_60970</name>
</gene>
<dbReference type="PANTHER" id="PTHR43027:SF2">
    <property type="entry name" value="TRANSPORT PERMEASE PROTEIN"/>
    <property type="match status" value="1"/>
</dbReference>
<feature type="transmembrane region" description="Helical" evidence="5">
    <location>
        <begin position="252"/>
        <end position="274"/>
    </location>
</feature>
<feature type="transmembrane region" description="Helical" evidence="5">
    <location>
        <begin position="286"/>
        <end position="304"/>
    </location>
</feature>
<feature type="transmembrane region" description="Helical" evidence="5">
    <location>
        <begin position="343"/>
        <end position="364"/>
    </location>
</feature>
<dbReference type="KEGG" id="agv:OJF2_60970"/>
<keyword evidence="5" id="KW-0813">Transport</keyword>
<evidence type="ECO:0000256" key="1">
    <source>
        <dbReference type="ARBA" id="ARBA00004141"/>
    </source>
</evidence>
<comment type="similarity">
    <text evidence="5">Belongs to the ABC-2 integral membrane protein family.</text>
</comment>
<dbReference type="Proteomes" id="UP000324233">
    <property type="component" value="Chromosome"/>
</dbReference>
<dbReference type="RefSeq" id="WP_148597056.1">
    <property type="nucleotide sequence ID" value="NZ_CP042997.1"/>
</dbReference>
<dbReference type="GO" id="GO:0140359">
    <property type="term" value="F:ABC-type transporter activity"/>
    <property type="evidence" value="ECO:0007669"/>
    <property type="project" value="InterPro"/>
</dbReference>
<name>A0A5B9WAE3_9BACT</name>
<evidence type="ECO:0000259" key="6">
    <source>
        <dbReference type="PROSITE" id="PS51012"/>
    </source>
</evidence>
<evidence type="ECO:0000256" key="4">
    <source>
        <dbReference type="ARBA" id="ARBA00023136"/>
    </source>
</evidence>
<dbReference type="PROSITE" id="PS51012">
    <property type="entry name" value="ABC_TM2"/>
    <property type="match status" value="1"/>
</dbReference>
<dbReference type="InterPro" id="IPR000412">
    <property type="entry name" value="ABC_2_transport"/>
</dbReference>